<dbReference type="Pfam" id="PF00672">
    <property type="entry name" value="HAMP"/>
    <property type="match status" value="1"/>
</dbReference>
<evidence type="ECO:0000256" key="1">
    <source>
        <dbReference type="ARBA" id="ARBA00000085"/>
    </source>
</evidence>
<evidence type="ECO:0000313" key="14">
    <source>
        <dbReference type="EMBL" id="MBY8822646.1"/>
    </source>
</evidence>
<protein>
    <recommendedName>
        <fullName evidence="3">histidine kinase</fullName>
        <ecNumber evidence="3">2.7.13.3</ecNumber>
    </recommendedName>
</protein>
<evidence type="ECO:0000313" key="15">
    <source>
        <dbReference type="Proteomes" id="UP000706039"/>
    </source>
</evidence>
<gene>
    <name evidence="14" type="ORF">K7G82_10100</name>
</gene>
<feature type="domain" description="Histidine kinase" evidence="12">
    <location>
        <begin position="240"/>
        <end position="446"/>
    </location>
</feature>
<evidence type="ECO:0000259" key="13">
    <source>
        <dbReference type="PROSITE" id="PS50885"/>
    </source>
</evidence>
<proteinExistence type="predicted"/>
<accession>A0ABS7PN48</accession>
<dbReference type="InterPro" id="IPR036097">
    <property type="entry name" value="HisK_dim/P_sf"/>
</dbReference>
<dbReference type="EC" id="2.7.13.3" evidence="3"/>
<evidence type="ECO:0000256" key="4">
    <source>
        <dbReference type="ARBA" id="ARBA00022553"/>
    </source>
</evidence>
<dbReference type="EMBL" id="JAINVV010000004">
    <property type="protein sequence ID" value="MBY8822646.1"/>
    <property type="molecule type" value="Genomic_DNA"/>
</dbReference>
<dbReference type="PROSITE" id="PS50109">
    <property type="entry name" value="HIS_KIN"/>
    <property type="match status" value="1"/>
</dbReference>
<name>A0ABS7PN48_9SPHN</name>
<keyword evidence="15" id="KW-1185">Reference proteome</keyword>
<dbReference type="SUPFAM" id="SSF55874">
    <property type="entry name" value="ATPase domain of HSP90 chaperone/DNA topoisomerase II/histidine kinase"/>
    <property type="match status" value="1"/>
</dbReference>
<dbReference type="PROSITE" id="PS50885">
    <property type="entry name" value="HAMP"/>
    <property type="match status" value="1"/>
</dbReference>
<dbReference type="CDD" id="cd00082">
    <property type="entry name" value="HisKA"/>
    <property type="match status" value="1"/>
</dbReference>
<dbReference type="SUPFAM" id="SSF47384">
    <property type="entry name" value="Homodimeric domain of signal transducing histidine kinase"/>
    <property type="match status" value="1"/>
</dbReference>
<keyword evidence="6 11" id="KW-0812">Transmembrane</keyword>
<evidence type="ECO:0000256" key="3">
    <source>
        <dbReference type="ARBA" id="ARBA00012438"/>
    </source>
</evidence>
<dbReference type="RefSeq" id="WP_222989714.1">
    <property type="nucleotide sequence ID" value="NZ_JAINVV010000004.1"/>
</dbReference>
<feature type="transmembrane region" description="Helical" evidence="11">
    <location>
        <begin position="12"/>
        <end position="37"/>
    </location>
</feature>
<keyword evidence="7 14" id="KW-0418">Kinase</keyword>
<evidence type="ECO:0000259" key="12">
    <source>
        <dbReference type="PROSITE" id="PS50109"/>
    </source>
</evidence>
<feature type="domain" description="HAMP" evidence="13">
    <location>
        <begin position="179"/>
        <end position="232"/>
    </location>
</feature>
<feature type="transmembrane region" description="Helical" evidence="11">
    <location>
        <begin position="155"/>
        <end position="175"/>
    </location>
</feature>
<dbReference type="InterPro" id="IPR003594">
    <property type="entry name" value="HATPase_dom"/>
</dbReference>
<evidence type="ECO:0000256" key="5">
    <source>
        <dbReference type="ARBA" id="ARBA00022679"/>
    </source>
</evidence>
<dbReference type="PANTHER" id="PTHR45436">
    <property type="entry name" value="SENSOR HISTIDINE KINASE YKOH"/>
    <property type="match status" value="1"/>
</dbReference>
<dbReference type="SMART" id="SM00304">
    <property type="entry name" value="HAMP"/>
    <property type="match status" value="1"/>
</dbReference>
<reference evidence="14 15" key="1">
    <citation type="submission" date="2021-08" db="EMBL/GenBank/DDBJ databases">
        <authorList>
            <person name="Tuo L."/>
        </authorList>
    </citation>
    <scope>NUCLEOTIDE SEQUENCE [LARGE SCALE GENOMIC DNA]</scope>
    <source>
        <strain evidence="14 15">JCM 31229</strain>
    </source>
</reference>
<dbReference type="PRINTS" id="PR00344">
    <property type="entry name" value="BCTRLSENSOR"/>
</dbReference>
<keyword evidence="5" id="KW-0808">Transferase</keyword>
<comment type="subcellular location">
    <subcellularLocation>
        <location evidence="2">Membrane</location>
    </subcellularLocation>
</comment>
<evidence type="ECO:0000256" key="6">
    <source>
        <dbReference type="ARBA" id="ARBA00022692"/>
    </source>
</evidence>
<evidence type="ECO:0000256" key="7">
    <source>
        <dbReference type="ARBA" id="ARBA00022777"/>
    </source>
</evidence>
<dbReference type="InterPro" id="IPR003660">
    <property type="entry name" value="HAMP_dom"/>
</dbReference>
<keyword evidence="8 11" id="KW-1133">Transmembrane helix</keyword>
<dbReference type="InterPro" id="IPR003661">
    <property type="entry name" value="HisK_dim/P_dom"/>
</dbReference>
<evidence type="ECO:0000256" key="11">
    <source>
        <dbReference type="SAM" id="Phobius"/>
    </source>
</evidence>
<evidence type="ECO:0000256" key="2">
    <source>
        <dbReference type="ARBA" id="ARBA00004370"/>
    </source>
</evidence>
<comment type="catalytic activity">
    <reaction evidence="1">
        <text>ATP + protein L-histidine = ADP + protein N-phospho-L-histidine.</text>
        <dbReference type="EC" id="2.7.13.3"/>
    </reaction>
</comment>
<dbReference type="InterPro" id="IPR050428">
    <property type="entry name" value="TCS_sensor_his_kinase"/>
</dbReference>
<evidence type="ECO:0000256" key="10">
    <source>
        <dbReference type="ARBA" id="ARBA00023136"/>
    </source>
</evidence>
<dbReference type="Gene3D" id="3.30.565.10">
    <property type="entry name" value="Histidine kinase-like ATPase, C-terminal domain"/>
    <property type="match status" value="1"/>
</dbReference>
<dbReference type="SMART" id="SM00387">
    <property type="entry name" value="HATPase_c"/>
    <property type="match status" value="1"/>
</dbReference>
<dbReference type="GO" id="GO:0016301">
    <property type="term" value="F:kinase activity"/>
    <property type="evidence" value="ECO:0007669"/>
    <property type="project" value="UniProtKB-KW"/>
</dbReference>
<dbReference type="PANTHER" id="PTHR45436:SF5">
    <property type="entry name" value="SENSOR HISTIDINE KINASE TRCS"/>
    <property type="match status" value="1"/>
</dbReference>
<evidence type="ECO:0000256" key="8">
    <source>
        <dbReference type="ARBA" id="ARBA00022989"/>
    </source>
</evidence>
<dbReference type="Gene3D" id="6.10.340.10">
    <property type="match status" value="1"/>
</dbReference>
<comment type="caution">
    <text evidence="14">The sequence shown here is derived from an EMBL/GenBank/DDBJ whole genome shotgun (WGS) entry which is preliminary data.</text>
</comment>
<dbReference type="InterPro" id="IPR036890">
    <property type="entry name" value="HATPase_C_sf"/>
</dbReference>
<keyword evidence="10 11" id="KW-0472">Membrane</keyword>
<keyword evidence="9" id="KW-0902">Two-component regulatory system</keyword>
<keyword evidence="4" id="KW-0597">Phosphoprotein</keyword>
<organism evidence="14 15">
    <name type="scientific">Sphingomonas colocasiae</name>
    <dbReference type="NCBI Taxonomy" id="1848973"/>
    <lineage>
        <taxon>Bacteria</taxon>
        <taxon>Pseudomonadati</taxon>
        <taxon>Pseudomonadota</taxon>
        <taxon>Alphaproteobacteria</taxon>
        <taxon>Sphingomonadales</taxon>
        <taxon>Sphingomonadaceae</taxon>
        <taxon>Sphingomonas</taxon>
    </lineage>
</organism>
<evidence type="ECO:0000256" key="9">
    <source>
        <dbReference type="ARBA" id="ARBA00023012"/>
    </source>
</evidence>
<dbReference type="Pfam" id="PF02518">
    <property type="entry name" value="HATPase_c"/>
    <property type="match status" value="1"/>
</dbReference>
<dbReference type="InterPro" id="IPR005467">
    <property type="entry name" value="His_kinase_dom"/>
</dbReference>
<dbReference type="InterPro" id="IPR004358">
    <property type="entry name" value="Sig_transdc_His_kin-like_C"/>
</dbReference>
<dbReference type="Proteomes" id="UP000706039">
    <property type="component" value="Unassembled WGS sequence"/>
</dbReference>
<sequence length="446" mass="47343">MNKVRTGRSLVVPVILASAVFALATCLFLYLATLWVVRSDSDAGLAQAVDIELAALADVFATGGLDETAARISDRLALRGASGDDAHYLLADADGKRIAGDIHGWPMLSAENSQAGFLTINGDIRVYARATQLAPGVSVIAAREYGQRSALITHLNWVFAVAAILVLIASLLLAWRYAARLGRRVSALNDAFDAVQAGALDQPVPGRSDEDELGALSRHAEQLIGRLSHALKGQRAITDQVAHEIRTPLAHLDSRLLRIIAVNPDPDQVAALGAVRRDARGIADMLDSLLDIAASETRRGDRSGLERIDLSAVAQDVVDLYADSADEAGHRLSANLTPQVMIAGDAMQLTRMFSNLLDNAFKYAGPGAGISVSVEQGPRIVVADNGPGVAAPLRQTMFEPFRRAGPGPGHGLGLALVRAIAERHGLSIRYEDGQPGAMFILEGERS</sequence>